<organism evidence="1">
    <name type="scientific">Acinetobacter phage vB_AbaSt_W16</name>
    <dbReference type="NCBI Taxonomy" id="3116434"/>
    <lineage>
        <taxon>Viruses</taxon>
        <taxon>Duplodnaviria</taxon>
        <taxon>Heunggongvirae</taxon>
        <taxon>Uroviricota</taxon>
        <taxon>Caudoviricetes</taxon>
    </lineage>
</organism>
<sequence>MEQRICAVCKAPIDDALVIETEHGPVHPGHCYQHVTEMPFSESEQDNILAETELLL</sequence>
<dbReference type="EMBL" id="PP174317">
    <property type="protein sequence ID" value="WUV29362.1"/>
    <property type="molecule type" value="Genomic_DNA"/>
</dbReference>
<dbReference type="Pfam" id="PF10886">
    <property type="entry name" value="DUF2685"/>
    <property type="match status" value="1"/>
</dbReference>
<evidence type="ECO:0000313" key="1">
    <source>
        <dbReference type="EMBL" id="WUV29362.1"/>
    </source>
</evidence>
<proteinExistence type="predicted"/>
<accession>A0AB38ZCI3</accession>
<name>A0AB38ZCI3_9CAUD</name>
<evidence type="ECO:0008006" key="2">
    <source>
        <dbReference type="Google" id="ProtNLM"/>
    </source>
</evidence>
<protein>
    <recommendedName>
        <fullName evidence="2">Phage protein</fullName>
    </recommendedName>
</protein>
<reference evidence="1" key="1">
    <citation type="submission" date="2024-01" db="EMBL/GenBank/DDBJ databases">
        <title>Isolation and characterization of novel bacteriophages targeting carbapenem-resistant Acinetobacter baumannii.</title>
        <authorList>
            <person name="Kim J."/>
            <person name="Kim S."/>
            <person name="Choi Y.-J."/>
            <person name="Shin M."/>
        </authorList>
    </citation>
    <scope>NUCLEOTIDE SEQUENCE</scope>
</reference>
<dbReference type="InterPro" id="IPR024362">
    <property type="entry name" value="DUF2685"/>
</dbReference>